<dbReference type="CDD" id="cd07984">
    <property type="entry name" value="LPLAT_LABLAT-like"/>
    <property type="match status" value="1"/>
</dbReference>
<evidence type="ECO:0000313" key="9">
    <source>
        <dbReference type="Proteomes" id="UP000003167"/>
    </source>
</evidence>
<name>H1HPR2_9BACT</name>
<protein>
    <recommendedName>
        <fullName evidence="10">Lipid A biosynthesis acyltransferase</fullName>
    </recommendedName>
</protein>
<dbReference type="AlphaFoldDB" id="H1HPR2"/>
<feature type="transmembrane region" description="Helical" evidence="7">
    <location>
        <begin position="33"/>
        <end position="55"/>
    </location>
</feature>
<comment type="caution">
    <text evidence="8">The sequence shown here is derived from an EMBL/GenBank/DDBJ whole genome shotgun (WGS) entry which is preliminary data.</text>
</comment>
<keyword evidence="7" id="KW-1133">Transmembrane helix</keyword>
<organism evidence="8 9">
    <name type="scientific">Segatella maculosa OT 289</name>
    <dbReference type="NCBI Taxonomy" id="999422"/>
    <lineage>
        <taxon>Bacteria</taxon>
        <taxon>Pseudomonadati</taxon>
        <taxon>Bacteroidota</taxon>
        <taxon>Bacteroidia</taxon>
        <taxon>Bacteroidales</taxon>
        <taxon>Prevotellaceae</taxon>
        <taxon>Segatella</taxon>
    </lineage>
</organism>
<evidence type="ECO:0000256" key="5">
    <source>
        <dbReference type="ARBA" id="ARBA00023136"/>
    </source>
</evidence>
<keyword evidence="2" id="KW-1003">Cell membrane</keyword>
<dbReference type="Pfam" id="PF03279">
    <property type="entry name" value="Lip_A_acyltrans"/>
    <property type="match status" value="1"/>
</dbReference>
<dbReference type="RefSeq" id="WP_008566223.1">
    <property type="nucleotide sequence ID" value="NZ_JH594509.1"/>
</dbReference>
<dbReference type="PATRIC" id="fig|999422.3.peg.2267"/>
<gene>
    <name evidence="8" type="ORF">HMPREF9944_02237</name>
</gene>
<dbReference type="Proteomes" id="UP000003167">
    <property type="component" value="Unassembled WGS sequence"/>
</dbReference>
<dbReference type="InterPro" id="IPR004960">
    <property type="entry name" value="LipA_acyltrans"/>
</dbReference>
<dbReference type="HOGENOM" id="CLU_049421_2_0_10"/>
<evidence type="ECO:0000256" key="1">
    <source>
        <dbReference type="ARBA" id="ARBA00004533"/>
    </source>
</evidence>
<evidence type="ECO:0000256" key="7">
    <source>
        <dbReference type="SAM" id="Phobius"/>
    </source>
</evidence>
<sequence length="296" mass="34646">MTEGQKWKGTTWGARWMHHSLVGLMRYLPLPGAYLFAAVFVIPFCMLFSHQGYLAQYHFFRRIRKERWPTAFWHTYVNHCRFAQIILDRFYVYAGGRFEFDISNQQVYQQLAEGDGGFVVLSAHVGNYEVAGYALQARDKRFNTLVYGKEAETVMANRERIFEVNNLHMIVVREDMGHLFEMNNVLADGESLSIPADRIFGSNRHYDLSFLGHKAAFPMGPFVLATQHEVPVLTIHVMKTSVKHYRIYIKRLEGGEGSVRERARNLALQYAEQLEEVVMQYPTQWFNYFEFWKDEA</sequence>
<dbReference type="GO" id="GO:0016746">
    <property type="term" value="F:acyltransferase activity"/>
    <property type="evidence" value="ECO:0007669"/>
    <property type="project" value="UniProtKB-KW"/>
</dbReference>
<evidence type="ECO:0000256" key="3">
    <source>
        <dbReference type="ARBA" id="ARBA00022519"/>
    </source>
</evidence>
<proteinExistence type="predicted"/>
<dbReference type="EMBL" id="AGEK01000037">
    <property type="protein sequence ID" value="EHO67136.1"/>
    <property type="molecule type" value="Genomic_DNA"/>
</dbReference>
<keyword evidence="7" id="KW-0812">Transmembrane</keyword>
<keyword evidence="3" id="KW-0997">Cell inner membrane</keyword>
<dbReference type="GO" id="GO:0009247">
    <property type="term" value="P:glycolipid biosynthetic process"/>
    <property type="evidence" value="ECO:0007669"/>
    <property type="project" value="UniProtKB-ARBA"/>
</dbReference>
<evidence type="ECO:0008006" key="10">
    <source>
        <dbReference type="Google" id="ProtNLM"/>
    </source>
</evidence>
<dbReference type="GO" id="GO:0005886">
    <property type="term" value="C:plasma membrane"/>
    <property type="evidence" value="ECO:0007669"/>
    <property type="project" value="UniProtKB-SubCell"/>
</dbReference>
<keyword evidence="6" id="KW-0012">Acyltransferase</keyword>
<dbReference type="OrthoDB" id="9808633at2"/>
<dbReference type="STRING" id="999422.HMPREF9944_02237"/>
<evidence type="ECO:0000256" key="4">
    <source>
        <dbReference type="ARBA" id="ARBA00022679"/>
    </source>
</evidence>
<keyword evidence="5 7" id="KW-0472">Membrane</keyword>
<dbReference type="PANTHER" id="PTHR30606">
    <property type="entry name" value="LIPID A BIOSYNTHESIS LAUROYL ACYLTRANSFERASE"/>
    <property type="match status" value="1"/>
</dbReference>
<reference evidence="8 9" key="1">
    <citation type="submission" date="2011-12" db="EMBL/GenBank/DDBJ databases">
        <title>The Genome Sequence of Prevotella maculosa OT 289.</title>
        <authorList>
            <consortium name="The Broad Institute Genome Sequencing Platform"/>
            <person name="Earl A."/>
            <person name="Ward D."/>
            <person name="Feldgarden M."/>
            <person name="Gevers D."/>
            <person name="Izard J."/>
            <person name="Blanton J.M."/>
            <person name="Mathney J."/>
            <person name="Tanner A.C."/>
            <person name="Dewhirst F.E."/>
            <person name="Young S.K."/>
            <person name="Zeng Q."/>
            <person name="Gargeya S."/>
            <person name="Fitzgerald M."/>
            <person name="Haas B."/>
            <person name="Abouelleil A."/>
            <person name="Alvarado L."/>
            <person name="Arachchi H.M."/>
            <person name="Berlin A."/>
            <person name="Chapman S.B."/>
            <person name="Gearin G."/>
            <person name="Goldberg J."/>
            <person name="Griggs A."/>
            <person name="Gujja S."/>
            <person name="Hansen M."/>
            <person name="Heiman D."/>
            <person name="Howarth C."/>
            <person name="Larimer J."/>
            <person name="Lui A."/>
            <person name="MacDonald P.J.P."/>
            <person name="McCowen C."/>
            <person name="Montmayeur A."/>
            <person name="Murphy C."/>
            <person name="Neiman D."/>
            <person name="Pearson M."/>
            <person name="Priest M."/>
            <person name="Roberts A."/>
            <person name="Saif S."/>
            <person name="Shea T."/>
            <person name="Sisk P."/>
            <person name="Stolte C."/>
            <person name="Sykes S."/>
            <person name="Wortman J."/>
            <person name="Nusbaum C."/>
            <person name="Birren B."/>
        </authorList>
    </citation>
    <scope>NUCLEOTIDE SEQUENCE [LARGE SCALE GENOMIC DNA]</scope>
    <source>
        <strain evidence="8 9">OT 289</strain>
    </source>
</reference>
<evidence type="ECO:0000313" key="8">
    <source>
        <dbReference type="EMBL" id="EHO67136.1"/>
    </source>
</evidence>
<keyword evidence="9" id="KW-1185">Reference proteome</keyword>
<comment type="subcellular location">
    <subcellularLocation>
        <location evidence="1">Cell inner membrane</location>
    </subcellularLocation>
</comment>
<accession>H1HPR2</accession>
<evidence type="ECO:0000256" key="2">
    <source>
        <dbReference type="ARBA" id="ARBA00022475"/>
    </source>
</evidence>
<evidence type="ECO:0000256" key="6">
    <source>
        <dbReference type="ARBA" id="ARBA00023315"/>
    </source>
</evidence>
<keyword evidence="4" id="KW-0808">Transferase</keyword>
<dbReference type="PANTHER" id="PTHR30606:SF10">
    <property type="entry name" value="PHOSPHATIDYLINOSITOL MANNOSIDE ACYLTRANSFERASE"/>
    <property type="match status" value="1"/>
</dbReference>